<sequence>MVGEGPMESQTIPPQHGSTRQSPPSGHSPAASAGPEGVSEGLDMFDLQLLNDCRNIPGSFVTNFGASSHGLPPSPTAVHAAETFSSAATASSCLAATMSNPQLARCLVKDVAQVVLRYISSRDEPQPEKLSEEYERQLILQLAEELHRTSMPQPGWMVSGGDGRLTIDKEVVLSLRNGREGFPPGADVPRPHHPYVGWCASNGSNISPRAATLSTGAAVPQQMCQGQQPIQQPHLWRGTPPTVVCGGLNGNNVSSTTGSGNNAANVRLGECSSTAVAHNHVSLTATSLSRRLASTGLFRPQPQHPRNSARGLADRRHVTTSTKKVLRSASSAFSECSAGETGEVSSLLSRTTAGTNRALR</sequence>
<accession>G0UMT6</accession>
<organism evidence="2">
    <name type="scientific">Trypanosoma congolense (strain IL3000)</name>
    <dbReference type="NCBI Taxonomy" id="1068625"/>
    <lineage>
        <taxon>Eukaryota</taxon>
        <taxon>Discoba</taxon>
        <taxon>Euglenozoa</taxon>
        <taxon>Kinetoplastea</taxon>
        <taxon>Metakinetoplastina</taxon>
        <taxon>Trypanosomatida</taxon>
        <taxon>Trypanosomatidae</taxon>
        <taxon>Trypanosoma</taxon>
        <taxon>Nannomonas</taxon>
    </lineage>
</organism>
<feature type="compositionally biased region" description="Polar residues" evidence="1">
    <location>
        <begin position="8"/>
        <end position="21"/>
    </location>
</feature>
<dbReference type="EMBL" id="HE575318">
    <property type="protein sequence ID" value="CCC90494.1"/>
    <property type="molecule type" value="Genomic_DNA"/>
</dbReference>
<dbReference type="AlphaFoldDB" id="G0UMT6"/>
<evidence type="ECO:0000256" key="1">
    <source>
        <dbReference type="SAM" id="MobiDB-lite"/>
    </source>
</evidence>
<dbReference type="VEuPathDB" id="TriTrypDB:TcIL3000_5_2010"/>
<name>G0UMT6_TRYCI</name>
<feature type="region of interest" description="Disordered" evidence="1">
    <location>
        <begin position="295"/>
        <end position="317"/>
    </location>
</feature>
<reference evidence="2" key="1">
    <citation type="journal article" date="2012" name="Proc. Natl. Acad. Sci. U.S.A.">
        <title>Antigenic diversity is generated by distinct evolutionary mechanisms in African trypanosome species.</title>
        <authorList>
            <person name="Jackson A.P."/>
            <person name="Berry A."/>
            <person name="Aslett M."/>
            <person name="Allison H.C."/>
            <person name="Burton P."/>
            <person name="Vavrova-Anderson J."/>
            <person name="Brown R."/>
            <person name="Browne H."/>
            <person name="Corton N."/>
            <person name="Hauser H."/>
            <person name="Gamble J."/>
            <person name="Gilderthorp R."/>
            <person name="Marcello L."/>
            <person name="McQuillan J."/>
            <person name="Otto T.D."/>
            <person name="Quail M.A."/>
            <person name="Sanders M.J."/>
            <person name="van Tonder A."/>
            <person name="Ginger M.L."/>
            <person name="Field M.C."/>
            <person name="Barry J.D."/>
            <person name="Hertz-Fowler C."/>
            <person name="Berriman M."/>
        </authorList>
    </citation>
    <scope>NUCLEOTIDE SEQUENCE</scope>
    <source>
        <strain evidence="2">IL3000</strain>
    </source>
</reference>
<feature type="region of interest" description="Disordered" evidence="1">
    <location>
        <begin position="1"/>
        <end position="39"/>
    </location>
</feature>
<proteinExistence type="predicted"/>
<feature type="compositionally biased region" description="Low complexity" evidence="1">
    <location>
        <begin position="22"/>
        <end position="37"/>
    </location>
</feature>
<evidence type="ECO:0000313" key="2">
    <source>
        <dbReference type="EMBL" id="CCC90494.1"/>
    </source>
</evidence>
<protein>
    <submittedName>
        <fullName evidence="2">Uncharacterized protein</fullName>
    </submittedName>
</protein>
<gene>
    <name evidence="2" type="ORF">TCIL3000_5_2010</name>
</gene>